<feature type="region of interest" description="Disordered" evidence="1">
    <location>
        <begin position="595"/>
        <end position="628"/>
    </location>
</feature>
<feature type="compositionally biased region" description="Polar residues" evidence="1">
    <location>
        <begin position="73"/>
        <end position="82"/>
    </location>
</feature>
<feature type="region of interest" description="Disordered" evidence="1">
    <location>
        <begin position="200"/>
        <end position="221"/>
    </location>
</feature>
<dbReference type="AlphaFoldDB" id="A0A2U3E9A3"/>
<gene>
    <name evidence="2" type="ORF">PCL_12407</name>
</gene>
<dbReference type="EMBL" id="LCWV01000008">
    <property type="protein sequence ID" value="PWI71039.1"/>
    <property type="molecule type" value="Genomic_DNA"/>
</dbReference>
<evidence type="ECO:0000256" key="1">
    <source>
        <dbReference type="SAM" id="MobiDB-lite"/>
    </source>
</evidence>
<name>A0A2U3E9A3_PURLI</name>
<organism evidence="2 3">
    <name type="scientific">Purpureocillium lilacinum</name>
    <name type="common">Paecilomyces lilacinus</name>
    <dbReference type="NCBI Taxonomy" id="33203"/>
    <lineage>
        <taxon>Eukaryota</taxon>
        <taxon>Fungi</taxon>
        <taxon>Dikarya</taxon>
        <taxon>Ascomycota</taxon>
        <taxon>Pezizomycotina</taxon>
        <taxon>Sordariomycetes</taxon>
        <taxon>Hypocreomycetidae</taxon>
        <taxon>Hypocreales</taxon>
        <taxon>Ophiocordycipitaceae</taxon>
        <taxon>Purpureocillium</taxon>
    </lineage>
</organism>
<feature type="region of interest" description="Disordered" evidence="1">
    <location>
        <begin position="70"/>
        <end position="91"/>
    </location>
</feature>
<evidence type="ECO:0000313" key="2">
    <source>
        <dbReference type="EMBL" id="PWI71039.1"/>
    </source>
</evidence>
<accession>A0A2U3E9A3</accession>
<sequence length="754" mass="81659">MGDPFPTQGTLYWPSNCRQPTGGALLGDGRSKQDEFFMPLPPPSRPCVVDGAECMRTKYVGCRKVRDEHDTSSKWQGRSTANRSRRGSGPPPNITIGVIWSTWKLLASLAPVEPQLSMRVGEGPTLCLVLASQAPVEEASLGGGGEPCAWLSAAGCAGRDDARMGVGCPAIASSLHCKVYAERRNIVGLWHSRAVVDKGPKDGQANKVVPGEHAPRPRPKAELAPGAAHWCLFAGPLRRGPWMFLLLSKQEGKVISSATGGWAAHPRVSRLVFFALRAGAPPAFSSPRFNWEPDLPDFCAQACQAFASWLLRGLAAFSGSDPCAKARRVPGGVLSHQRFLLQAFSGSNAGGGAGFFSFSSTAAAVPSATMVDSMMDIRKAWEQRSATNRTESVGCCVAEMSRCHGEPRATARAVHGRRCDGPARIMPATGDDSCAPDPGVVHLQRLRQRDTRAVHLLSLLALYPVHRSCVGTGYCLRQLWVPNKACWNDRDCVCSFGVPLHASGEAELSICRLPGSAWRDCWPRQLMSAPWFASTLEARSSAIAPLSAAGPPPGTTLSDWLYNIAIVPFMRFSCLPPLSPHVELAVSASVWRPSESQSPACRPLLSARRTTSSPAAERPVPGEARRAGRGGRIRRMRLVMIRERQGHSVAVHLGRERACGPLALRPKRSLAPQGFGGTGVHAASAALVQVGMSGFIRDLAWWSASRHRNEWQPPAARIATLQEMRRYESHWRAEDPRQHVRGTAPDRYRLDLTV</sequence>
<proteinExistence type="predicted"/>
<reference evidence="2 3" key="1">
    <citation type="journal article" date="2016" name="Front. Microbiol.">
        <title>Genome and transcriptome sequences reveal the specific parasitism of the nematophagous Purpureocillium lilacinum 36-1.</title>
        <authorList>
            <person name="Xie J."/>
            <person name="Li S."/>
            <person name="Mo C."/>
            <person name="Xiao X."/>
            <person name="Peng D."/>
            <person name="Wang G."/>
            <person name="Xiao Y."/>
        </authorList>
    </citation>
    <scope>NUCLEOTIDE SEQUENCE [LARGE SCALE GENOMIC DNA]</scope>
    <source>
        <strain evidence="2 3">36-1</strain>
    </source>
</reference>
<protein>
    <submittedName>
        <fullName evidence="2">Uncharacterized protein</fullName>
    </submittedName>
</protein>
<comment type="caution">
    <text evidence="2">The sequence shown here is derived from an EMBL/GenBank/DDBJ whole genome shotgun (WGS) entry which is preliminary data.</text>
</comment>
<feature type="region of interest" description="Disordered" evidence="1">
    <location>
        <begin position="1"/>
        <end position="34"/>
    </location>
</feature>
<evidence type="ECO:0000313" key="3">
    <source>
        <dbReference type="Proteomes" id="UP000245956"/>
    </source>
</evidence>
<dbReference type="Proteomes" id="UP000245956">
    <property type="component" value="Unassembled WGS sequence"/>
</dbReference>